<dbReference type="AlphaFoldDB" id="A0A1U7M4D0"/>
<evidence type="ECO:0000256" key="5">
    <source>
        <dbReference type="PROSITE-ProRule" id="PRU01251"/>
    </source>
</evidence>
<dbReference type="CDD" id="cd00009">
    <property type="entry name" value="AAA"/>
    <property type="match status" value="1"/>
</dbReference>
<dbReference type="InterPro" id="IPR018368">
    <property type="entry name" value="ClpA/B_CS1"/>
</dbReference>
<evidence type="ECO:0000256" key="7">
    <source>
        <dbReference type="SAM" id="Coils"/>
    </source>
</evidence>
<dbReference type="InterPro" id="IPR019489">
    <property type="entry name" value="Clp_ATPase_C"/>
</dbReference>
<sequence>MAIFGRFTERAQKAILLAQEEAKKMKHNYVGTEHLLLGLIAETNGVAAVSLKEMGVNLENARKEVENSIGFGNGEDEILGFTPRTKRIFELSFLQARNLGHNYVGTEHLLLGLIAEGEGVAIVVLKRLGVDIKLLGEKIVGMITSDSSNKGAQPGTSGVQSTSQKSLGKYSVDLNKMAEDGRIDPVIGRSKEVERVIQILSRRTKNNPVLIGEPGVGKTAIAEGLAQRIYEGKAPEIIKNKRIVSLDLPGMIAGAKYRGEFEERLKTVMAELIEAKDTILFIDELHTIIGAGAAEGSVDASNILKPVLARGELQMIGATTIDEYRKHIEKDAAFERRLQPIVVEQPSEEDTIKILEGLRDKYEAHHRVKITDEAIQAATELSARYITDRFLPDKAIDLIDEAASMIRVKNYVAPDELKELEAKLEELQQEKEEAINTQNYEKAARVRDLEKQTKEELENYKSKWHHKKQTSSMVVGYEEIANIVSDWTGVPVTRMTTEESERLLNLEETLHKKVVGQSQAVSAIANSVRRARVGLKDPNKPIGSFIFVGPTGVGKTYLAKALSETLFGDENDMIRIDMSEYMEKHTVSRLVGSPPGYVGYDEGGQLTEAVRRKPYSVLLFDEIEKAHPDVFNVLLQILDDGRLTDSKGRTVDFKNTVIIMTSNVGASSIRKQNVLGFATVVDENKEEYEKMKETITEELKKTFRPEFLNRLDEVIVFHSLQEDQVKQIVDIMVDDLEKRMKKLDIDVTVSEETRKEISREGFDPVYGARPLERTIRKMIEDQLAEEILKGNLSKEDKIIIKSEDGKLKFEKGL</sequence>
<dbReference type="InterPro" id="IPR027417">
    <property type="entry name" value="P-loop_NTPase"/>
</dbReference>
<dbReference type="Gene3D" id="4.10.860.10">
    <property type="entry name" value="UVR domain"/>
    <property type="match status" value="1"/>
</dbReference>
<dbReference type="Proteomes" id="UP000186112">
    <property type="component" value="Unassembled WGS sequence"/>
</dbReference>
<evidence type="ECO:0000256" key="1">
    <source>
        <dbReference type="ARBA" id="ARBA00022737"/>
    </source>
</evidence>
<dbReference type="GO" id="GO:0005737">
    <property type="term" value="C:cytoplasm"/>
    <property type="evidence" value="ECO:0007669"/>
    <property type="project" value="TreeGrafter"/>
</dbReference>
<dbReference type="SUPFAM" id="SSF81923">
    <property type="entry name" value="Double Clp-N motif"/>
    <property type="match status" value="1"/>
</dbReference>
<dbReference type="InterPro" id="IPR004176">
    <property type="entry name" value="Clp_R_N"/>
</dbReference>
<dbReference type="FunFam" id="3.40.50.300:FF:000010">
    <property type="entry name" value="Chaperone clpB 1, putative"/>
    <property type="match status" value="1"/>
</dbReference>
<dbReference type="GO" id="GO:0016887">
    <property type="term" value="F:ATP hydrolysis activity"/>
    <property type="evidence" value="ECO:0007669"/>
    <property type="project" value="InterPro"/>
</dbReference>
<evidence type="ECO:0000256" key="4">
    <source>
        <dbReference type="ARBA" id="ARBA00023186"/>
    </source>
</evidence>
<dbReference type="PROSITE" id="PS00870">
    <property type="entry name" value="CLPAB_1"/>
    <property type="match status" value="1"/>
</dbReference>
<evidence type="ECO:0000313" key="11">
    <source>
        <dbReference type="Proteomes" id="UP000186112"/>
    </source>
</evidence>
<dbReference type="Gene3D" id="1.10.8.60">
    <property type="match status" value="2"/>
</dbReference>
<keyword evidence="2 6" id="KW-0547">Nucleotide-binding</keyword>
<dbReference type="Pfam" id="PF00004">
    <property type="entry name" value="AAA"/>
    <property type="match status" value="1"/>
</dbReference>
<organism evidence="10 11">
    <name type="scientific">Tissierella creatinophila DSM 6911</name>
    <dbReference type="NCBI Taxonomy" id="1123403"/>
    <lineage>
        <taxon>Bacteria</taxon>
        <taxon>Bacillati</taxon>
        <taxon>Bacillota</taxon>
        <taxon>Tissierellia</taxon>
        <taxon>Tissierellales</taxon>
        <taxon>Tissierellaceae</taxon>
        <taxon>Tissierella</taxon>
    </lineage>
</organism>
<dbReference type="FunFam" id="3.40.50.300:FF:000025">
    <property type="entry name" value="ATP-dependent Clp protease subunit"/>
    <property type="match status" value="1"/>
</dbReference>
<evidence type="ECO:0000256" key="3">
    <source>
        <dbReference type="ARBA" id="ARBA00022840"/>
    </source>
</evidence>
<proteinExistence type="inferred from homology"/>
<dbReference type="Pfam" id="PF10431">
    <property type="entry name" value="ClpB_D2-small"/>
    <property type="match status" value="1"/>
</dbReference>
<dbReference type="SMART" id="SM00382">
    <property type="entry name" value="AAA"/>
    <property type="match status" value="2"/>
</dbReference>
<comment type="caution">
    <text evidence="10">The sequence shown here is derived from an EMBL/GenBank/DDBJ whole genome shotgun (WGS) entry which is preliminary data.</text>
</comment>
<evidence type="ECO:0000256" key="6">
    <source>
        <dbReference type="RuleBase" id="RU004432"/>
    </source>
</evidence>
<dbReference type="Pfam" id="PF17871">
    <property type="entry name" value="AAA_lid_9"/>
    <property type="match status" value="1"/>
</dbReference>
<evidence type="ECO:0000313" key="10">
    <source>
        <dbReference type="EMBL" id="OLS02174.1"/>
    </source>
</evidence>
<feature type="domain" description="Clp R" evidence="9">
    <location>
        <begin position="4"/>
        <end position="145"/>
    </location>
</feature>
<dbReference type="InterPro" id="IPR041546">
    <property type="entry name" value="ClpA/ClpB_AAA_lid"/>
</dbReference>
<evidence type="ECO:0000259" key="8">
    <source>
        <dbReference type="PROSITE" id="PS50151"/>
    </source>
</evidence>
<dbReference type="InterPro" id="IPR003959">
    <property type="entry name" value="ATPase_AAA_core"/>
</dbReference>
<comment type="similarity">
    <text evidence="6">Belongs to the ClpA/ClpB family.</text>
</comment>
<keyword evidence="1 5" id="KW-0677">Repeat</keyword>
<dbReference type="GO" id="GO:0034605">
    <property type="term" value="P:cellular response to heat"/>
    <property type="evidence" value="ECO:0007669"/>
    <property type="project" value="TreeGrafter"/>
</dbReference>
<name>A0A1U7M4D0_TISCR</name>
<dbReference type="InterPro" id="IPR036628">
    <property type="entry name" value="Clp_N_dom_sf"/>
</dbReference>
<feature type="coiled-coil region" evidence="7">
    <location>
        <begin position="410"/>
        <end position="463"/>
    </location>
</feature>
<dbReference type="Pfam" id="PF07724">
    <property type="entry name" value="AAA_2"/>
    <property type="match status" value="1"/>
</dbReference>
<dbReference type="SMART" id="SM01086">
    <property type="entry name" value="ClpB_D2-small"/>
    <property type="match status" value="1"/>
</dbReference>
<keyword evidence="7" id="KW-0175">Coiled coil</keyword>
<protein>
    <submittedName>
        <fullName evidence="10">Negative regulator of genetic competence ClpC/MecB</fullName>
    </submittedName>
</protein>
<dbReference type="PROSITE" id="PS51903">
    <property type="entry name" value="CLP_R"/>
    <property type="match status" value="1"/>
</dbReference>
<dbReference type="Gene3D" id="3.40.50.300">
    <property type="entry name" value="P-loop containing nucleotide triphosphate hydrolases"/>
    <property type="match status" value="2"/>
</dbReference>
<dbReference type="PRINTS" id="PR00300">
    <property type="entry name" value="CLPPROTEASEA"/>
</dbReference>
<dbReference type="InterPro" id="IPR001270">
    <property type="entry name" value="ClpA/B"/>
</dbReference>
<dbReference type="CDD" id="cd19499">
    <property type="entry name" value="RecA-like_ClpB_Hsp104-like"/>
    <property type="match status" value="1"/>
</dbReference>
<feature type="domain" description="UVR" evidence="8">
    <location>
        <begin position="421"/>
        <end position="456"/>
    </location>
</feature>
<evidence type="ECO:0000256" key="2">
    <source>
        <dbReference type="ARBA" id="ARBA00022741"/>
    </source>
</evidence>
<dbReference type="PROSITE" id="PS00871">
    <property type="entry name" value="CLPAB_2"/>
    <property type="match status" value="1"/>
</dbReference>
<dbReference type="Pfam" id="PF02861">
    <property type="entry name" value="Clp_N"/>
    <property type="match status" value="1"/>
</dbReference>
<dbReference type="InterPro" id="IPR028299">
    <property type="entry name" value="ClpA/B_CS2"/>
</dbReference>
<keyword evidence="11" id="KW-1185">Reference proteome</keyword>
<dbReference type="Gene3D" id="1.10.1780.10">
    <property type="entry name" value="Clp, N-terminal domain"/>
    <property type="match status" value="1"/>
</dbReference>
<dbReference type="InterPro" id="IPR050130">
    <property type="entry name" value="ClpA_ClpB"/>
</dbReference>
<gene>
    <name evidence="10" type="primary">clpC</name>
    <name evidence="10" type="ORF">TICRE_19930</name>
</gene>
<dbReference type="InterPro" id="IPR003593">
    <property type="entry name" value="AAA+_ATPase"/>
</dbReference>
<dbReference type="SUPFAM" id="SSF52540">
    <property type="entry name" value="P-loop containing nucleoside triphosphate hydrolases"/>
    <property type="match status" value="2"/>
</dbReference>
<keyword evidence="3 6" id="KW-0067">ATP-binding</keyword>
<dbReference type="PANTHER" id="PTHR11638:SF18">
    <property type="entry name" value="HEAT SHOCK PROTEIN 104"/>
    <property type="match status" value="1"/>
</dbReference>
<dbReference type="RefSeq" id="WP_075727606.1">
    <property type="nucleotide sequence ID" value="NZ_LTDM01000043.1"/>
</dbReference>
<dbReference type="PANTHER" id="PTHR11638">
    <property type="entry name" value="ATP-DEPENDENT CLP PROTEASE"/>
    <property type="match status" value="1"/>
</dbReference>
<dbReference type="PROSITE" id="PS50151">
    <property type="entry name" value="UVR"/>
    <property type="match status" value="1"/>
</dbReference>
<accession>A0A1U7M4D0</accession>
<dbReference type="EMBL" id="LTDM01000043">
    <property type="protein sequence ID" value="OLS02174.1"/>
    <property type="molecule type" value="Genomic_DNA"/>
</dbReference>
<dbReference type="GO" id="GO:0005524">
    <property type="term" value="F:ATP binding"/>
    <property type="evidence" value="ECO:0007669"/>
    <property type="project" value="UniProtKB-KW"/>
</dbReference>
<reference evidence="10 11" key="1">
    <citation type="submission" date="2016-02" db="EMBL/GenBank/DDBJ databases">
        <title>Genome sequence of Tissierella creatinophila DSM 6911.</title>
        <authorList>
            <person name="Poehlein A."/>
            <person name="Daniel R."/>
        </authorList>
    </citation>
    <scope>NUCLEOTIDE SEQUENCE [LARGE SCALE GENOMIC DNA]</scope>
    <source>
        <strain evidence="10 11">DSM 6911</strain>
    </source>
</reference>
<dbReference type="OrthoDB" id="9803641at2"/>
<keyword evidence="4 6" id="KW-0143">Chaperone</keyword>
<dbReference type="InterPro" id="IPR001943">
    <property type="entry name" value="UVR_dom"/>
</dbReference>
<evidence type="ECO:0000259" key="9">
    <source>
        <dbReference type="PROSITE" id="PS51903"/>
    </source>
</evidence>